<evidence type="ECO:0000313" key="4">
    <source>
        <dbReference type="Proteomes" id="UP001372338"/>
    </source>
</evidence>
<accession>A0AAN9EGT4</accession>
<comment type="caution">
    <text evidence="3">The sequence shown here is derived from an EMBL/GenBank/DDBJ whole genome shotgun (WGS) entry which is preliminary data.</text>
</comment>
<protein>
    <recommendedName>
        <fullName evidence="2">Disease resistance protein At4g27190-like leucine-rich repeats domain-containing protein</fullName>
    </recommendedName>
</protein>
<dbReference type="PANTHER" id="PTHR33463">
    <property type="entry name" value="NB-ARC DOMAIN-CONTAINING PROTEIN-RELATED"/>
    <property type="match status" value="1"/>
</dbReference>
<dbReference type="PANTHER" id="PTHR33463:SF199">
    <property type="entry name" value="DISEASE RESISTANCE PROTEIN (CC-NBS-LRR CLASS) FAMILY PROTEIN"/>
    <property type="match status" value="1"/>
</dbReference>
<dbReference type="Pfam" id="PF23247">
    <property type="entry name" value="LRR_RPS2"/>
    <property type="match status" value="1"/>
</dbReference>
<organism evidence="3 4">
    <name type="scientific">Crotalaria pallida</name>
    <name type="common">Smooth rattlebox</name>
    <name type="synonym">Crotalaria striata</name>
    <dbReference type="NCBI Taxonomy" id="3830"/>
    <lineage>
        <taxon>Eukaryota</taxon>
        <taxon>Viridiplantae</taxon>
        <taxon>Streptophyta</taxon>
        <taxon>Embryophyta</taxon>
        <taxon>Tracheophyta</taxon>
        <taxon>Spermatophyta</taxon>
        <taxon>Magnoliopsida</taxon>
        <taxon>eudicotyledons</taxon>
        <taxon>Gunneridae</taxon>
        <taxon>Pentapetalae</taxon>
        <taxon>rosids</taxon>
        <taxon>fabids</taxon>
        <taxon>Fabales</taxon>
        <taxon>Fabaceae</taxon>
        <taxon>Papilionoideae</taxon>
        <taxon>50 kb inversion clade</taxon>
        <taxon>genistoids sensu lato</taxon>
        <taxon>core genistoids</taxon>
        <taxon>Crotalarieae</taxon>
        <taxon>Crotalaria</taxon>
    </lineage>
</organism>
<gene>
    <name evidence="3" type="ORF">RIF29_30687</name>
</gene>
<reference evidence="3 4" key="1">
    <citation type="submission" date="2024-01" db="EMBL/GenBank/DDBJ databases">
        <title>The genomes of 5 underutilized Papilionoideae crops provide insights into root nodulation and disease resistanc.</title>
        <authorList>
            <person name="Yuan L."/>
        </authorList>
    </citation>
    <scope>NUCLEOTIDE SEQUENCE [LARGE SCALE GENOMIC DNA]</scope>
    <source>
        <strain evidence="3">ZHUSHIDOU_FW_LH</strain>
        <tissue evidence="3">Leaf</tissue>
    </source>
</reference>
<evidence type="ECO:0000259" key="2">
    <source>
        <dbReference type="Pfam" id="PF23247"/>
    </source>
</evidence>
<dbReference type="AlphaFoldDB" id="A0AAN9EGT4"/>
<evidence type="ECO:0000256" key="1">
    <source>
        <dbReference type="ARBA" id="ARBA00022821"/>
    </source>
</evidence>
<dbReference type="InterPro" id="IPR057135">
    <property type="entry name" value="At4g27190-like_LRR"/>
</dbReference>
<keyword evidence="4" id="KW-1185">Reference proteome</keyword>
<dbReference type="InterPro" id="IPR050905">
    <property type="entry name" value="Plant_NBS-LRR"/>
</dbReference>
<dbReference type="EMBL" id="JAYWIO010000006">
    <property type="protein sequence ID" value="KAK7257016.1"/>
    <property type="molecule type" value="Genomic_DNA"/>
</dbReference>
<name>A0AAN9EGT4_CROPI</name>
<sequence>MERICSGPLPAQAFTKLQVIKVKGCDRMKFVFLHSIVKHLSELLEIEVSECKFITKIIAEKGQEDDDGENDKIEFPKMRSLILEHLPSLVNLSPDPSIKATENNNGFFSQLLNDTRLLDNKST</sequence>
<evidence type="ECO:0000313" key="3">
    <source>
        <dbReference type="EMBL" id="KAK7257016.1"/>
    </source>
</evidence>
<dbReference type="Proteomes" id="UP001372338">
    <property type="component" value="Unassembled WGS sequence"/>
</dbReference>
<feature type="domain" description="Disease resistance protein At4g27190-like leucine-rich repeats" evidence="2">
    <location>
        <begin position="2"/>
        <end position="91"/>
    </location>
</feature>
<keyword evidence="1" id="KW-0611">Plant defense</keyword>
<proteinExistence type="predicted"/>